<keyword evidence="3" id="KW-1185">Reference proteome</keyword>
<dbReference type="EMBL" id="CM029037">
    <property type="protein sequence ID" value="KAG2657097.1"/>
    <property type="molecule type" value="Genomic_DNA"/>
</dbReference>
<name>A0A8T0XD84_PANVG</name>
<feature type="region of interest" description="Disordered" evidence="1">
    <location>
        <begin position="1"/>
        <end position="20"/>
    </location>
</feature>
<feature type="compositionally biased region" description="Polar residues" evidence="1">
    <location>
        <begin position="71"/>
        <end position="80"/>
    </location>
</feature>
<dbReference type="Proteomes" id="UP000823388">
    <property type="component" value="Chromosome 1K"/>
</dbReference>
<accession>A0A8T0XD84</accession>
<protein>
    <submittedName>
        <fullName evidence="2">Uncharacterized protein</fullName>
    </submittedName>
</protein>
<comment type="caution">
    <text evidence="2">The sequence shown here is derived from an EMBL/GenBank/DDBJ whole genome shotgun (WGS) entry which is preliminary data.</text>
</comment>
<evidence type="ECO:0000313" key="3">
    <source>
        <dbReference type="Proteomes" id="UP000823388"/>
    </source>
</evidence>
<feature type="compositionally biased region" description="Low complexity" evidence="1">
    <location>
        <begin position="41"/>
        <end position="52"/>
    </location>
</feature>
<sequence length="139" mass="14643">MSGLSSGAYDPDGGAFSRAHGEASRAVNLCAASSTSGPTVARLPSIRSAAPPRARRRRVSHPLPPLASFPSPGTHTNAANGSKPKSPMREEVGVGLGVIAEGIGAGYRRSVSLSFRFLISDRIYRNIEMQVLRLFDAPL</sequence>
<organism evidence="2 3">
    <name type="scientific">Panicum virgatum</name>
    <name type="common">Blackwell switchgrass</name>
    <dbReference type="NCBI Taxonomy" id="38727"/>
    <lineage>
        <taxon>Eukaryota</taxon>
        <taxon>Viridiplantae</taxon>
        <taxon>Streptophyta</taxon>
        <taxon>Embryophyta</taxon>
        <taxon>Tracheophyta</taxon>
        <taxon>Spermatophyta</taxon>
        <taxon>Magnoliopsida</taxon>
        <taxon>Liliopsida</taxon>
        <taxon>Poales</taxon>
        <taxon>Poaceae</taxon>
        <taxon>PACMAD clade</taxon>
        <taxon>Panicoideae</taxon>
        <taxon>Panicodae</taxon>
        <taxon>Paniceae</taxon>
        <taxon>Panicinae</taxon>
        <taxon>Panicum</taxon>
        <taxon>Panicum sect. Hiantes</taxon>
    </lineage>
</organism>
<gene>
    <name evidence="2" type="ORF">PVAP13_1KG195331</name>
</gene>
<reference evidence="2" key="1">
    <citation type="submission" date="2020-05" db="EMBL/GenBank/DDBJ databases">
        <title>WGS assembly of Panicum virgatum.</title>
        <authorList>
            <person name="Lovell J.T."/>
            <person name="Jenkins J."/>
            <person name="Shu S."/>
            <person name="Juenger T.E."/>
            <person name="Schmutz J."/>
        </authorList>
    </citation>
    <scope>NUCLEOTIDE SEQUENCE</scope>
    <source>
        <strain evidence="2">AP13</strain>
    </source>
</reference>
<evidence type="ECO:0000256" key="1">
    <source>
        <dbReference type="SAM" id="MobiDB-lite"/>
    </source>
</evidence>
<feature type="region of interest" description="Disordered" evidence="1">
    <location>
        <begin position="33"/>
        <end position="89"/>
    </location>
</feature>
<dbReference type="AlphaFoldDB" id="A0A8T0XD84"/>
<evidence type="ECO:0000313" key="2">
    <source>
        <dbReference type="EMBL" id="KAG2657097.1"/>
    </source>
</evidence>
<proteinExistence type="predicted"/>